<proteinExistence type="predicted"/>
<keyword evidence="5" id="KW-1185">Reference proteome</keyword>
<name>A0ABT1NX98_9MICC</name>
<comment type="caution">
    <text evidence="4">The sequence shown here is derived from an EMBL/GenBank/DDBJ whole genome shotgun (WGS) entry which is preliminary data.</text>
</comment>
<evidence type="ECO:0000256" key="2">
    <source>
        <dbReference type="SAM" id="MobiDB-lite"/>
    </source>
</evidence>
<dbReference type="PROSITE" id="PS50006">
    <property type="entry name" value="FHA_DOMAIN"/>
    <property type="match status" value="1"/>
</dbReference>
<gene>
    <name evidence="4" type="ORF">NNX28_14490</name>
</gene>
<dbReference type="EMBL" id="JANFLP010000014">
    <property type="protein sequence ID" value="MCQ1951129.1"/>
    <property type="molecule type" value="Genomic_DNA"/>
</dbReference>
<evidence type="ECO:0000313" key="5">
    <source>
        <dbReference type="Proteomes" id="UP001206924"/>
    </source>
</evidence>
<evidence type="ECO:0000259" key="3">
    <source>
        <dbReference type="PROSITE" id="PS50006"/>
    </source>
</evidence>
<dbReference type="CDD" id="cd00060">
    <property type="entry name" value="FHA"/>
    <property type="match status" value="1"/>
</dbReference>
<feature type="region of interest" description="Disordered" evidence="2">
    <location>
        <begin position="176"/>
        <end position="339"/>
    </location>
</feature>
<dbReference type="Proteomes" id="UP001206924">
    <property type="component" value="Unassembled WGS sequence"/>
</dbReference>
<feature type="region of interest" description="Disordered" evidence="2">
    <location>
        <begin position="536"/>
        <end position="557"/>
    </location>
</feature>
<keyword evidence="1" id="KW-0597">Phosphoprotein</keyword>
<accession>A0ABT1NX98</accession>
<feature type="compositionally biased region" description="Low complexity" evidence="2">
    <location>
        <begin position="454"/>
        <end position="474"/>
    </location>
</feature>
<feature type="region of interest" description="Disordered" evidence="2">
    <location>
        <begin position="452"/>
        <end position="488"/>
    </location>
</feature>
<sequence>MKGLRYRPGTWLCLVRDSVLCLLPPDTGEERVREIWSLLATEPALDRVFSAVSGGLTGSLADMPSFGVLSLRDRERLHVILRGPLELQEAGKDEPAASGEFVTTWSERVLPAGGSFTLKASASDGGAGRSAEDPLLPLESGVALVSMLEFGSRDVGALEVGALEVGARMTADAKQASSQPAAVQPAAAQPESQPATAQPAAVQPAAAQPESQPATAQPAAVQPAAAQPESQPAASQPAAVQPAAVQPAEPQPGSSQPAAARPSAPASTPGPSPEGNAAGPAEPGITAEQTVEPEQEPVSAEETDLSETVRPPDEAFVPSDTLQPVEAPLPPAPKAAAVPSGALIDSVPWQRSNSAAPVGAPGRPAGVPVPAASVPAARVPAAAAAAPAPVAPAPSAPAPAPAPAPSPIPAAPVSAAPEAVPVTAPAPAVPAGEAPDDLDHDGDTIMSSELAKEAPAPAGHAAPAPASHPGTAPTVLARTCPQGHANPPTRSVCVHCGQPLGEEPHPVSRPALGRAVFSTGHTEVLDRNIVVGRQPSVARTPGSDMPRMVQVPSSGGDISRSHAEIRLEGWHVMLRDLFSTNGTVLVRNGQLPHRLGQGEGVIVLDGDTAELGDDVWIRFEGLA</sequence>
<evidence type="ECO:0000313" key="4">
    <source>
        <dbReference type="EMBL" id="MCQ1951129.1"/>
    </source>
</evidence>
<reference evidence="4 5" key="1">
    <citation type="submission" date="2022-07" db="EMBL/GenBank/DDBJ databases">
        <title>Novel species in genus Arthrobacter.</title>
        <authorList>
            <person name="Liu Y."/>
        </authorList>
    </citation>
    <scope>NUCLEOTIDE SEQUENCE [LARGE SCALE GENOMIC DNA]</scope>
    <source>
        <strain evidence="5">zg-Y859</strain>
    </source>
</reference>
<feature type="compositionally biased region" description="Low complexity" evidence="2">
    <location>
        <begin position="176"/>
        <end position="275"/>
    </location>
</feature>
<dbReference type="Gene3D" id="2.60.200.20">
    <property type="match status" value="1"/>
</dbReference>
<evidence type="ECO:0000256" key="1">
    <source>
        <dbReference type="ARBA" id="ARBA00022553"/>
    </source>
</evidence>
<organism evidence="4 5">
    <name type="scientific">Arthrobacter jinronghuae</name>
    <dbReference type="NCBI Taxonomy" id="2964609"/>
    <lineage>
        <taxon>Bacteria</taxon>
        <taxon>Bacillati</taxon>
        <taxon>Actinomycetota</taxon>
        <taxon>Actinomycetes</taxon>
        <taxon>Micrococcales</taxon>
        <taxon>Micrococcaceae</taxon>
        <taxon>Arthrobacter</taxon>
    </lineage>
</organism>
<dbReference type="InterPro" id="IPR008984">
    <property type="entry name" value="SMAD_FHA_dom_sf"/>
</dbReference>
<dbReference type="SUPFAM" id="SSF49879">
    <property type="entry name" value="SMAD/FHA domain"/>
    <property type="match status" value="1"/>
</dbReference>
<feature type="domain" description="FHA" evidence="3">
    <location>
        <begin position="529"/>
        <end position="585"/>
    </location>
</feature>
<feature type="compositionally biased region" description="Acidic residues" evidence="2">
    <location>
        <begin position="291"/>
        <end position="305"/>
    </location>
</feature>
<dbReference type="RefSeq" id="WP_255866251.1">
    <property type="nucleotide sequence ID" value="NZ_JANFLP010000014.1"/>
</dbReference>
<protein>
    <submittedName>
        <fullName evidence="4">FHA domain-containing protein</fullName>
    </submittedName>
</protein>
<dbReference type="Pfam" id="PF00498">
    <property type="entry name" value="FHA"/>
    <property type="match status" value="1"/>
</dbReference>
<dbReference type="InterPro" id="IPR000253">
    <property type="entry name" value="FHA_dom"/>
</dbReference>